<dbReference type="InterPro" id="IPR036392">
    <property type="entry name" value="PLAT/LH2_dom_sf"/>
</dbReference>
<dbReference type="InterPro" id="IPR020833">
    <property type="entry name" value="LipOase_Fe_BS"/>
</dbReference>
<comment type="function">
    <text evidence="17">Plant lipoxygenase may be involved in a number of diverse aspects of plant physiology including growth and development, pest resistance, and senescence or responses to wounding.</text>
</comment>
<comment type="pathway">
    <text evidence="17">Lipid metabolism; oxylipin biosynthesis.</text>
</comment>
<evidence type="ECO:0000256" key="7">
    <source>
        <dbReference type="ARBA" id="ARBA00022723"/>
    </source>
</evidence>
<reference evidence="21 22" key="1">
    <citation type="submission" date="2024-01" db="EMBL/GenBank/DDBJ databases">
        <title>A telomere-to-telomere, gap-free genome of sweet tea (Lithocarpus litseifolius).</title>
        <authorList>
            <person name="Zhou J."/>
        </authorList>
    </citation>
    <scope>NUCLEOTIDE SEQUENCE [LARGE SCALE GENOMIC DNA]</scope>
    <source>
        <strain evidence="21">Zhou-2022a</strain>
        <tissue evidence="21">Leaf</tissue>
    </source>
</reference>
<dbReference type="PRINTS" id="PR00468">
    <property type="entry name" value="PLTLPOXGNASE"/>
</dbReference>
<keyword evidence="5" id="KW-0963">Cytoplasm</keyword>
<evidence type="ECO:0000256" key="18">
    <source>
        <dbReference type="SAM" id="MobiDB-lite"/>
    </source>
</evidence>
<evidence type="ECO:0000256" key="8">
    <source>
        <dbReference type="ARBA" id="ARBA00022767"/>
    </source>
</evidence>
<evidence type="ECO:0000256" key="4">
    <source>
        <dbReference type="ARBA" id="ARBA00011245"/>
    </source>
</evidence>
<dbReference type="FunFam" id="4.10.375.10:FF:000001">
    <property type="entry name" value="Lipoxygenase"/>
    <property type="match status" value="1"/>
</dbReference>
<dbReference type="Gene3D" id="3.10.450.60">
    <property type="match status" value="1"/>
</dbReference>
<evidence type="ECO:0000256" key="16">
    <source>
        <dbReference type="RuleBase" id="RU003974"/>
    </source>
</evidence>
<evidence type="ECO:0000256" key="12">
    <source>
        <dbReference type="ARBA" id="ARBA00023004"/>
    </source>
</evidence>
<comment type="subcellular location">
    <subcellularLocation>
        <location evidence="2">Cytoplasm</location>
    </subcellularLocation>
</comment>
<dbReference type="Gene3D" id="4.10.372.10">
    <property type="entry name" value="Lipoxygenase-1, Domain 3"/>
    <property type="match status" value="1"/>
</dbReference>
<evidence type="ECO:0000256" key="13">
    <source>
        <dbReference type="ARBA" id="ARBA00023098"/>
    </source>
</evidence>
<dbReference type="GO" id="GO:0034440">
    <property type="term" value="P:lipid oxidation"/>
    <property type="evidence" value="ECO:0007669"/>
    <property type="project" value="InterPro"/>
</dbReference>
<dbReference type="PROSITE" id="PS00711">
    <property type="entry name" value="LIPOXYGENASE_1"/>
    <property type="match status" value="1"/>
</dbReference>
<keyword evidence="11 16" id="KW-0560">Oxidoreductase</keyword>
<evidence type="ECO:0000256" key="9">
    <source>
        <dbReference type="ARBA" id="ARBA00022832"/>
    </source>
</evidence>
<keyword evidence="7 16" id="KW-0479">Metal-binding</keyword>
<evidence type="ECO:0000313" key="22">
    <source>
        <dbReference type="Proteomes" id="UP001459277"/>
    </source>
</evidence>
<comment type="subunit">
    <text evidence="4">Monomer.</text>
</comment>
<dbReference type="Gene3D" id="4.10.375.10">
    <property type="entry name" value="Lipoxygenase-1, Domain 2"/>
    <property type="match status" value="1"/>
</dbReference>
<gene>
    <name evidence="21" type="ORF">SO802_013496</name>
</gene>
<protein>
    <recommendedName>
        <fullName evidence="17">Lipoxygenase</fullName>
        <ecNumber evidence="17">1.13.11.-</ecNumber>
    </recommendedName>
</protein>
<dbReference type="Pfam" id="PF01477">
    <property type="entry name" value="PLAT"/>
    <property type="match status" value="1"/>
</dbReference>
<evidence type="ECO:0000256" key="1">
    <source>
        <dbReference type="ARBA" id="ARBA00001962"/>
    </source>
</evidence>
<dbReference type="InterPro" id="IPR001246">
    <property type="entry name" value="LipOase_plant"/>
</dbReference>
<keyword evidence="14 17" id="KW-0275">Fatty acid biosynthesis</keyword>
<dbReference type="PROSITE" id="PS51393">
    <property type="entry name" value="LIPOXYGENASE_3"/>
    <property type="match status" value="1"/>
</dbReference>
<keyword evidence="6 17" id="KW-0444">Lipid biosynthesis</keyword>
<keyword evidence="10 16" id="KW-0223">Dioxygenase</keyword>
<evidence type="ECO:0000256" key="10">
    <source>
        <dbReference type="ARBA" id="ARBA00022964"/>
    </source>
</evidence>
<dbReference type="SMART" id="SM00308">
    <property type="entry name" value="LH2"/>
    <property type="match status" value="1"/>
</dbReference>
<dbReference type="PANTHER" id="PTHR11771">
    <property type="entry name" value="LIPOXYGENASE"/>
    <property type="match status" value="1"/>
</dbReference>
<dbReference type="InterPro" id="IPR036226">
    <property type="entry name" value="LipOase_C_sf"/>
</dbReference>
<evidence type="ECO:0000256" key="5">
    <source>
        <dbReference type="ARBA" id="ARBA00022490"/>
    </source>
</evidence>
<evidence type="ECO:0000259" key="19">
    <source>
        <dbReference type="PROSITE" id="PS50095"/>
    </source>
</evidence>
<dbReference type="SUPFAM" id="SSF48484">
    <property type="entry name" value="Lipoxigenase"/>
    <property type="match status" value="1"/>
</dbReference>
<dbReference type="InterPro" id="IPR013819">
    <property type="entry name" value="LipOase_C"/>
</dbReference>
<dbReference type="FunFam" id="3.10.450.60:FF:000002">
    <property type="entry name" value="Lipoxygenase"/>
    <property type="match status" value="1"/>
</dbReference>
<dbReference type="InterPro" id="IPR001024">
    <property type="entry name" value="PLAT/LH2_dom"/>
</dbReference>
<keyword evidence="12 16" id="KW-0408">Iron</keyword>
<evidence type="ECO:0000256" key="6">
    <source>
        <dbReference type="ARBA" id="ARBA00022516"/>
    </source>
</evidence>
<proteinExistence type="inferred from homology"/>
<keyword evidence="8 17" id="KW-0925">Oxylipin biosynthesis</keyword>
<dbReference type="GO" id="GO:0016702">
    <property type="term" value="F:oxidoreductase activity, acting on single donors with incorporation of molecular oxygen, incorporation of two atoms of oxygen"/>
    <property type="evidence" value="ECO:0007669"/>
    <property type="project" value="InterPro"/>
</dbReference>
<dbReference type="GO" id="GO:0005506">
    <property type="term" value="F:iron ion binding"/>
    <property type="evidence" value="ECO:0007669"/>
    <property type="project" value="UniProtKB-ARBA"/>
</dbReference>
<comment type="similarity">
    <text evidence="3 16">Belongs to the lipoxygenase family.</text>
</comment>
<comment type="cofactor">
    <cofactor evidence="1 16">
        <name>Fe cation</name>
        <dbReference type="ChEBI" id="CHEBI:24875"/>
    </cofactor>
</comment>
<dbReference type="SUPFAM" id="SSF49723">
    <property type="entry name" value="Lipase/lipooxygenase domain (PLAT/LH2 domain)"/>
    <property type="match status" value="1"/>
</dbReference>
<keyword evidence="13" id="KW-0443">Lipid metabolism</keyword>
<dbReference type="PROSITE" id="PS50095">
    <property type="entry name" value="PLAT"/>
    <property type="match status" value="1"/>
</dbReference>
<name>A0AAW2D9Q0_9ROSI</name>
<dbReference type="AlphaFoldDB" id="A0AAW2D9Q0"/>
<dbReference type="EC" id="1.13.11.-" evidence="17"/>
<dbReference type="GO" id="GO:0006633">
    <property type="term" value="P:fatty acid biosynthetic process"/>
    <property type="evidence" value="ECO:0007669"/>
    <property type="project" value="UniProtKB-KW"/>
</dbReference>
<dbReference type="Pfam" id="PF00305">
    <property type="entry name" value="Lipoxygenase"/>
    <property type="match status" value="1"/>
</dbReference>
<dbReference type="GO" id="GO:0005737">
    <property type="term" value="C:cytoplasm"/>
    <property type="evidence" value="ECO:0007669"/>
    <property type="project" value="UniProtKB-SubCell"/>
</dbReference>
<feature type="domain" description="PLAT" evidence="19">
    <location>
        <begin position="35"/>
        <end position="160"/>
    </location>
</feature>
<organism evidence="21 22">
    <name type="scientific">Lithocarpus litseifolius</name>
    <dbReference type="NCBI Taxonomy" id="425828"/>
    <lineage>
        <taxon>Eukaryota</taxon>
        <taxon>Viridiplantae</taxon>
        <taxon>Streptophyta</taxon>
        <taxon>Embryophyta</taxon>
        <taxon>Tracheophyta</taxon>
        <taxon>Spermatophyta</taxon>
        <taxon>Magnoliopsida</taxon>
        <taxon>eudicotyledons</taxon>
        <taxon>Gunneridae</taxon>
        <taxon>Pentapetalae</taxon>
        <taxon>rosids</taxon>
        <taxon>fabids</taxon>
        <taxon>Fagales</taxon>
        <taxon>Fagaceae</taxon>
        <taxon>Lithocarpus</taxon>
    </lineage>
</organism>
<dbReference type="FunFam" id="2.60.60.20:FF:000015">
    <property type="entry name" value="Lipoxygenase"/>
    <property type="match status" value="1"/>
</dbReference>
<dbReference type="InterPro" id="IPR027433">
    <property type="entry name" value="Lipoxygenase_dom_3"/>
</dbReference>
<comment type="caution">
    <text evidence="21">The sequence shown here is derived from an EMBL/GenBank/DDBJ whole genome shotgun (WGS) entry which is preliminary data.</text>
</comment>
<evidence type="ECO:0000256" key="3">
    <source>
        <dbReference type="ARBA" id="ARBA00009419"/>
    </source>
</evidence>
<dbReference type="EMBL" id="JAZDWU010000004">
    <property type="protein sequence ID" value="KAL0005935.1"/>
    <property type="molecule type" value="Genomic_DNA"/>
</dbReference>
<dbReference type="InterPro" id="IPR042057">
    <property type="entry name" value="Lipoxy_PLAT/LH2"/>
</dbReference>
<dbReference type="PROSITE" id="PS00081">
    <property type="entry name" value="LIPOXYGENASE_2"/>
    <property type="match status" value="1"/>
</dbReference>
<accession>A0AAW2D9Q0</accession>
<keyword evidence="22" id="KW-1185">Reference proteome</keyword>
<evidence type="ECO:0000256" key="2">
    <source>
        <dbReference type="ARBA" id="ARBA00004496"/>
    </source>
</evidence>
<feature type="domain" description="Lipoxygenase" evidence="20">
    <location>
        <begin position="163"/>
        <end position="860"/>
    </location>
</feature>
<dbReference type="PRINTS" id="PR00087">
    <property type="entry name" value="LIPOXYGENASE"/>
</dbReference>
<dbReference type="InterPro" id="IPR000907">
    <property type="entry name" value="LipOase"/>
</dbReference>
<dbReference type="Proteomes" id="UP001459277">
    <property type="component" value="Unassembled WGS sequence"/>
</dbReference>
<comment type="caution">
    <text evidence="15">Lacks conserved residue(s) required for the propagation of feature annotation.</text>
</comment>
<evidence type="ECO:0000259" key="20">
    <source>
        <dbReference type="PROSITE" id="PS51393"/>
    </source>
</evidence>
<dbReference type="FunFam" id="4.10.372.10:FF:000001">
    <property type="entry name" value="Lipoxygenase"/>
    <property type="match status" value="1"/>
</dbReference>
<dbReference type="Gene3D" id="1.20.245.10">
    <property type="entry name" value="Lipoxygenase-1, Domain 5"/>
    <property type="match status" value="1"/>
</dbReference>
<dbReference type="CDD" id="cd01751">
    <property type="entry name" value="PLAT_LH2"/>
    <property type="match status" value="1"/>
</dbReference>
<evidence type="ECO:0000256" key="11">
    <source>
        <dbReference type="ARBA" id="ARBA00023002"/>
    </source>
</evidence>
<dbReference type="InterPro" id="IPR020834">
    <property type="entry name" value="LipOase_CS"/>
</dbReference>
<evidence type="ECO:0000256" key="15">
    <source>
        <dbReference type="PROSITE-ProRule" id="PRU00152"/>
    </source>
</evidence>
<evidence type="ECO:0000313" key="21">
    <source>
        <dbReference type="EMBL" id="KAL0005935.1"/>
    </source>
</evidence>
<feature type="region of interest" description="Disordered" evidence="18">
    <location>
        <begin position="223"/>
        <end position="246"/>
    </location>
</feature>
<sequence>MLQNIINKITGDDENGNKKVEGTVVLMKKNVLDFNDFNASVLDRVLELLGQKVSFQLISAVNGDPAKGLQGKLGRPAYLENWITTITPLVAGESAFKVTFDWDNEIGVPGAFLIKNNHHSEFYLKSLTLEDVPGQGRVHFVCNSWVYPADKYGKDRVFFSNKTYLPSDTPVPLLKYRENELVNLRGDGKGELQEWERVYDYAYYNDLGEPDKDAKYARPVLGGSSEYPYPRRGRTGRPPTKTDPNTESRLKLLMSLNIYVPRDERFGHLKLSDFLAYALKSIGQFLKPELESVFDSTPNEFDSFKDVLRLYEGGIKLPDGLLKDIRDNIPAEMLKEVFPTDGEGLLKYPMPQVIEEDRSAWRTDEEFAREMLAGVNPVNISRLKEFPPTSKLDPKVYGDQSSKITREHIENSLDGLTIEEALKKNKLFILDHHDAILPYLRRINSTSTKTYASRTLLFLKNDGALKPLVIELSLPHPEGDQYGAISKVYTPAEQGIEGSIWQLAKAYVAVNDSGYHQLISHWLNTHAVIEPFVIATNRQLSVLHPIYKLLHPHFRDTMNINAFARQILINGGGILETTVFPAKYSMEMSSVVYKDWVFPEQALPADLLKRGMAVEDPNSPHGLRLVIEDYPYAVDGLEIWSAINSWVEDYCSFYYKTDSIVREDAELQSWWKELREQGHGDKKDEPWWPKMQTRKELVETCTLIIWIASALHAAVNFGQYPYAGYLPNRPTISRRFMPEEGTPEYDELKSDPDNVFLKTITAQLQTLLGVSLIEILSRHSTDEVYLGQRDTREWTFDTKPLEAFDRFGKKLAEIEDRIVTMNNDKKWKNRVGPVKVPYTLLYPTSEGGLTGKGIPNSVSI</sequence>
<keyword evidence="9" id="KW-0276">Fatty acid metabolism</keyword>
<dbReference type="GO" id="GO:0031408">
    <property type="term" value="P:oxylipin biosynthetic process"/>
    <property type="evidence" value="ECO:0007669"/>
    <property type="project" value="UniProtKB-UniRule"/>
</dbReference>
<evidence type="ECO:0000256" key="17">
    <source>
        <dbReference type="RuleBase" id="RU003975"/>
    </source>
</evidence>
<dbReference type="Gene3D" id="2.60.60.20">
    <property type="entry name" value="PLAT/LH2 domain"/>
    <property type="match status" value="1"/>
</dbReference>
<evidence type="ECO:0000256" key="14">
    <source>
        <dbReference type="ARBA" id="ARBA00023160"/>
    </source>
</evidence>
<dbReference type="FunFam" id="1.20.245.10:FF:000002">
    <property type="entry name" value="Lipoxygenase"/>
    <property type="match status" value="1"/>
</dbReference>